<organism evidence="3 4">
    <name type="scientific">Punica granatum</name>
    <name type="common">Pomegranate</name>
    <dbReference type="NCBI Taxonomy" id="22663"/>
    <lineage>
        <taxon>Eukaryota</taxon>
        <taxon>Viridiplantae</taxon>
        <taxon>Streptophyta</taxon>
        <taxon>Embryophyta</taxon>
        <taxon>Tracheophyta</taxon>
        <taxon>Spermatophyta</taxon>
        <taxon>Magnoliopsida</taxon>
        <taxon>eudicotyledons</taxon>
        <taxon>Gunneridae</taxon>
        <taxon>Pentapetalae</taxon>
        <taxon>rosids</taxon>
        <taxon>malvids</taxon>
        <taxon>Myrtales</taxon>
        <taxon>Lythraceae</taxon>
        <taxon>Punica</taxon>
    </lineage>
</organism>
<feature type="chain" id="PRO_5014154229" evidence="2">
    <location>
        <begin position="26"/>
        <end position="150"/>
    </location>
</feature>
<evidence type="ECO:0000256" key="2">
    <source>
        <dbReference type="SAM" id="SignalP"/>
    </source>
</evidence>
<proteinExistence type="predicted"/>
<accession>A0A2I0K5W2</accession>
<keyword evidence="2" id="KW-0732">Signal</keyword>
<dbReference type="Proteomes" id="UP000233551">
    <property type="component" value="Unassembled WGS sequence"/>
</dbReference>
<dbReference type="EMBL" id="PGOL01000907">
    <property type="protein sequence ID" value="PKI63086.1"/>
    <property type="molecule type" value="Genomic_DNA"/>
</dbReference>
<keyword evidence="4" id="KW-1185">Reference proteome</keyword>
<evidence type="ECO:0000256" key="1">
    <source>
        <dbReference type="SAM" id="MobiDB-lite"/>
    </source>
</evidence>
<evidence type="ECO:0000313" key="3">
    <source>
        <dbReference type="EMBL" id="PKI63086.1"/>
    </source>
</evidence>
<dbReference type="AlphaFoldDB" id="A0A2I0K5W2"/>
<name>A0A2I0K5W2_PUNGR</name>
<gene>
    <name evidence="3" type="ORF">CRG98_016537</name>
</gene>
<protein>
    <submittedName>
        <fullName evidence="3">Uncharacterized protein</fullName>
    </submittedName>
</protein>
<reference evidence="3 4" key="1">
    <citation type="submission" date="2017-11" db="EMBL/GenBank/DDBJ databases">
        <title>De-novo sequencing of pomegranate (Punica granatum L.) genome.</title>
        <authorList>
            <person name="Akparov Z."/>
            <person name="Amiraslanov A."/>
            <person name="Hajiyeva S."/>
            <person name="Abbasov M."/>
            <person name="Kaur K."/>
            <person name="Hamwieh A."/>
            <person name="Solovyev V."/>
            <person name="Salamov A."/>
            <person name="Braich B."/>
            <person name="Kosarev P."/>
            <person name="Mahmoud A."/>
            <person name="Hajiyev E."/>
            <person name="Babayeva S."/>
            <person name="Izzatullayeva V."/>
            <person name="Mammadov A."/>
            <person name="Mammadov A."/>
            <person name="Sharifova S."/>
            <person name="Ojaghi J."/>
            <person name="Eynullazada K."/>
            <person name="Bayramov B."/>
            <person name="Abdulazimova A."/>
            <person name="Shahmuradov I."/>
        </authorList>
    </citation>
    <scope>NUCLEOTIDE SEQUENCE [LARGE SCALE GENOMIC DNA]</scope>
    <source>
        <strain evidence="4">cv. AG2017</strain>
        <tissue evidence="3">Leaf</tissue>
    </source>
</reference>
<comment type="caution">
    <text evidence="3">The sequence shown here is derived from an EMBL/GenBank/DDBJ whole genome shotgun (WGS) entry which is preliminary data.</text>
</comment>
<feature type="region of interest" description="Disordered" evidence="1">
    <location>
        <begin position="115"/>
        <end position="150"/>
    </location>
</feature>
<feature type="signal peptide" evidence="2">
    <location>
        <begin position="1"/>
        <end position="25"/>
    </location>
</feature>
<feature type="compositionally biased region" description="Polar residues" evidence="1">
    <location>
        <begin position="115"/>
        <end position="128"/>
    </location>
</feature>
<evidence type="ECO:0000313" key="4">
    <source>
        <dbReference type="Proteomes" id="UP000233551"/>
    </source>
</evidence>
<sequence length="150" mass="16712">MGLLEVGLALCWVGFGLFFVEKTRNARTDLAGTLNRPDWHKPGQTSPRKFPMEFCGKSYRVDSYSPAKITEYRARLEFRTRLAPVGSDIATVSPDGILWQELSGRLIQPCKDHGIQSTSGISDPSGTSRVGHRHSVSRWNFEARSTTPDS</sequence>